<keyword evidence="2" id="KW-1185">Reference proteome</keyword>
<gene>
    <name evidence="1" type="ORF">SMTD_LOCUS19080</name>
</gene>
<accession>A0A183PXJ3</accession>
<dbReference type="EMBL" id="UZAL01041617">
    <property type="protein sequence ID" value="VDP78799.1"/>
    <property type="molecule type" value="Genomic_DNA"/>
</dbReference>
<evidence type="ECO:0000313" key="2">
    <source>
        <dbReference type="Proteomes" id="UP000269396"/>
    </source>
</evidence>
<organism evidence="1 2">
    <name type="scientific">Schistosoma mattheei</name>
    <dbReference type="NCBI Taxonomy" id="31246"/>
    <lineage>
        <taxon>Eukaryota</taxon>
        <taxon>Metazoa</taxon>
        <taxon>Spiralia</taxon>
        <taxon>Lophotrochozoa</taxon>
        <taxon>Platyhelminthes</taxon>
        <taxon>Trematoda</taxon>
        <taxon>Digenea</taxon>
        <taxon>Strigeidida</taxon>
        <taxon>Schistosomatoidea</taxon>
        <taxon>Schistosomatidae</taxon>
        <taxon>Schistosoma</taxon>
    </lineage>
</organism>
<proteinExistence type="predicted"/>
<sequence>MLSFIAFCSGKRSQVSFDHELLFRRFSDSLCCCCCFWSSDRDCDKVLFCLHVSDNKSLCLSRSLNLLKIM</sequence>
<evidence type="ECO:0000313" key="1">
    <source>
        <dbReference type="EMBL" id="VDP78799.1"/>
    </source>
</evidence>
<protein>
    <submittedName>
        <fullName evidence="1">Uncharacterized protein</fullName>
    </submittedName>
</protein>
<dbReference type="AlphaFoldDB" id="A0A183PXJ3"/>
<name>A0A183PXJ3_9TREM</name>
<reference evidence="1 2" key="1">
    <citation type="submission" date="2018-11" db="EMBL/GenBank/DDBJ databases">
        <authorList>
            <consortium name="Pathogen Informatics"/>
        </authorList>
    </citation>
    <scope>NUCLEOTIDE SEQUENCE [LARGE SCALE GENOMIC DNA]</scope>
    <source>
        <strain>Denwood</strain>
        <strain evidence="2">Zambia</strain>
    </source>
</reference>
<dbReference type="Proteomes" id="UP000269396">
    <property type="component" value="Unassembled WGS sequence"/>
</dbReference>